<dbReference type="Gene3D" id="3.90.1750.20">
    <property type="entry name" value="Putative Large Serine Recombinase, Chain B, Domain 2"/>
    <property type="match status" value="1"/>
</dbReference>
<dbReference type="InterPro" id="IPR006119">
    <property type="entry name" value="Resolv_N"/>
</dbReference>
<dbReference type="InterPro" id="IPR036162">
    <property type="entry name" value="Resolvase-like_N_sf"/>
</dbReference>
<dbReference type="InterPro" id="IPR025827">
    <property type="entry name" value="Zn_ribbon_recom_dom"/>
</dbReference>
<name>A0A1S8MDL9_9CLOT</name>
<dbReference type="GO" id="GO:0003677">
    <property type="term" value="F:DNA binding"/>
    <property type="evidence" value="ECO:0007669"/>
    <property type="project" value="InterPro"/>
</dbReference>
<gene>
    <name evidence="1" type="ORF">CROST_021690</name>
</gene>
<dbReference type="Pfam" id="PF13408">
    <property type="entry name" value="Zn_ribbon_recom"/>
    <property type="match status" value="1"/>
</dbReference>
<dbReference type="SUPFAM" id="SSF53041">
    <property type="entry name" value="Resolvase-like"/>
    <property type="match status" value="1"/>
</dbReference>
<dbReference type="AlphaFoldDB" id="A0A1S8MDL9"/>
<accession>A0A1S8MDL9</accession>
<reference evidence="1 2" key="1">
    <citation type="submission" date="2022-04" db="EMBL/GenBank/DDBJ databases">
        <title>Genome sequence of C. roseum typestrain.</title>
        <authorList>
            <person name="Poehlein A."/>
            <person name="Schoch T."/>
            <person name="Duerre P."/>
            <person name="Daniel R."/>
        </authorList>
    </citation>
    <scope>NUCLEOTIDE SEQUENCE [LARGE SCALE GENOMIC DNA]</scope>
    <source>
        <strain evidence="1 2">DSM 7320</strain>
    </source>
</reference>
<dbReference type="SMART" id="SM00857">
    <property type="entry name" value="Resolvase"/>
    <property type="match status" value="1"/>
</dbReference>
<organism evidence="1 2">
    <name type="scientific">Clostridium felsineum</name>
    <dbReference type="NCBI Taxonomy" id="36839"/>
    <lineage>
        <taxon>Bacteria</taxon>
        <taxon>Bacillati</taxon>
        <taxon>Bacillota</taxon>
        <taxon>Clostridia</taxon>
        <taxon>Eubacteriales</taxon>
        <taxon>Clostridiaceae</taxon>
        <taxon>Clostridium</taxon>
    </lineage>
</organism>
<dbReference type="EMBL" id="CP096983">
    <property type="protein sequence ID" value="URZ11452.1"/>
    <property type="molecule type" value="Genomic_DNA"/>
</dbReference>
<proteinExistence type="predicted"/>
<sequence length="544" mass="63159">MKAAIYSRKSKYTGKGESIENQIQLCKEYGLKYLEMSKEDFIVYEDEGFSGGNTKRPQFQKMLKDAKERKFNILICYRLDRISRNVSDFSNLINDLNRYSVDFVSIREQFDTTTPMGRAMMYIASVFSQLERETIAERIRDNMIELAKTGRWLGGITPTGFQSEAIIKVDSGGKERKMFKLSVVEEEINVVKLIYNKYIELKSITKVEKYLIINKINTKNGLDFQRYSLKFLLGNPVYAVADKNMYEYLISKNYEVYSELKDFNGIHGLIAYNKTCQNKEQSINRFRNSSEWIIAVGKHQGVIPSDIWIEAQNLLEQNKSKAYRKVKSNQSILSGVLRCAYCGSYMRPKAVQRKNSDGEQVFYYLCEMKEKSKKTRCNVSNINGNVLDKLIINELKKIIKEKFPLFQDMNFKKTLIECNYMGSENELIEKKISEIDLSIMNIMSSIEKGQPESVLEIMYKRMEKLDKEKKDLNKRLSQANSVGKNSKSNSINMEFIYKSLCSFNDSSWELMNVEDKRNLIKSVVDKILWDGKKIDMLLLGSEIS</sequence>
<dbReference type="Pfam" id="PF07508">
    <property type="entry name" value="Recombinase"/>
    <property type="match status" value="1"/>
</dbReference>
<dbReference type="STRING" id="84029.CROST_36250"/>
<evidence type="ECO:0000313" key="1">
    <source>
        <dbReference type="EMBL" id="URZ11452.1"/>
    </source>
</evidence>
<dbReference type="Proteomes" id="UP000190951">
    <property type="component" value="Chromosome"/>
</dbReference>
<evidence type="ECO:0000313" key="2">
    <source>
        <dbReference type="Proteomes" id="UP000190951"/>
    </source>
</evidence>
<dbReference type="Gene3D" id="3.40.50.1390">
    <property type="entry name" value="Resolvase, N-terminal catalytic domain"/>
    <property type="match status" value="1"/>
</dbReference>
<dbReference type="GO" id="GO:0000150">
    <property type="term" value="F:DNA strand exchange activity"/>
    <property type="evidence" value="ECO:0007669"/>
    <property type="project" value="InterPro"/>
</dbReference>
<dbReference type="Pfam" id="PF00239">
    <property type="entry name" value="Resolvase"/>
    <property type="match status" value="1"/>
</dbReference>
<dbReference type="InterPro" id="IPR038109">
    <property type="entry name" value="DNA_bind_recomb_sf"/>
</dbReference>
<keyword evidence="2" id="KW-1185">Reference proteome</keyword>
<protein>
    <submittedName>
        <fullName evidence="1">Uncharacterized protein</fullName>
    </submittedName>
</protein>
<dbReference type="InterPro" id="IPR011109">
    <property type="entry name" value="DNA_bind_recombinase_dom"/>
</dbReference>
<dbReference type="PANTHER" id="PTHR30461:SF23">
    <property type="entry name" value="DNA RECOMBINASE-RELATED"/>
    <property type="match status" value="1"/>
</dbReference>
<dbReference type="InterPro" id="IPR050639">
    <property type="entry name" value="SSR_resolvase"/>
</dbReference>
<dbReference type="PANTHER" id="PTHR30461">
    <property type="entry name" value="DNA-INVERTASE FROM LAMBDOID PROPHAGE"/>
    <property type="match status" value="1"/>
</dbReference>
<dbReference type="PROSITE" id="PS51736">
    <property type="entry name" value="RECOMBINASES_3"/>
    <property type="match status" value="1"/>
</dbReference>
<dbReference type="CDD" id="cd03768">
    <property type="entry name" value="SR_ResInv"/>
    <property type="match status" value="1"/>
</dbReference>
<dbReference type="RefSeq" id="WP_139356000.1">
    <property type="nucleotide sequence ID" value="NZ_CP096983.1"/>
</dbReference>
<dbReference type="PROSITE" id="PS51737">
    <property type="entry name" value="RECOMBINASE_DNA_BIND"/>
    <property type="match status" value="1"/>
</dbReference>
<dbReference type="KEGG" id="crw:CROST_021690"/>